<gene>
    <name evidence="1" type="ORF">KUF71_000040</name>
</gene>
<accession>A0AAE1GN95</accession>
<dbReference type="GO" id="GO:0016874">
    <property type="term" value="F:ligase activity"/>
    <property type="evidence" value="ECO:0007669"/>
    <property type="project" value="UniProtKB-KW"/>
</dbReference>
<protein>
    <submittedName>
        <fullName evidence="1">Isoleucine--tRNA ligase</fullName>
    </submittedName>
</protein>
<feature type="non-terminal residue" evidence="1">
    <location>
        <position position="60"/>
    </location>
</feature>
<reference evidence="1" key="1">
    <citation type="submission" date="2021-07" db="EMBL/GenBank/DDBJ databases">
        <authorList>
            <person name="Catto M.A."/>
            <person name="Jacobson A."/>
            <person name="Kennedy G."/>
            <person name="Labadie P."/>
            <person name="Hunt B.G."/>
            <person name="Srinivasan R."/>
        </authorList>
    </citation>
    <scope>NUCLEOTIDE SEQUENCE</scope>
    <source>
        <strain evidence="1">PL_HMW_Pooled</strain>
        <tissue evidence="1">Head</tissue>
    </source>
</reference>
<dbReference type="Proteomes" id="UP001219518">
    <property type="component" value="Unassembled WGS sequence"/>
</dbReference>
<proteinExistence type="predicted"/>
<evidence type="ECO:0000313" key="2">
    <source>
        <dbReference type="Proteomes" id="UP001219518"/>
    </source>
</evidence>
<keyword evidence="2" id="KW-1185">Reference proteome</keyword>
<sequence>IKCFRTKYVYKVTYSHRDRRTIRVKEHLKIQFISEDALVVHQFELLRQMRDARNSKKRNR</sequence>
<organism evidence="1 2">
    <name type="scientific">Frankliniella fusca</name>
    <dbReference type="NCBI Taxonomy" id="407009"/>
    <lineage>
        <taxon>Eukaryota</taxon>
        <taxon>Metazoa</taxon>
        <taxon>Ecdysozoa</taxon>
        <taxon>Arthropoda</taxon>
        <taxon>Hexapoda</taxon>
        <taxon>Insecta</taxon>
        <taxon>Pterygota</taxon>
        <taxon>Neoptera</taxon>
        <taxon>Paraneoptera</taxon>
        <taxon>Thysanoptera</taxon>
        <taxon>Terebrantia</taxon>
        <taxon>Thripoidea</taxon>
        <taxon>Thripidae</taxon>
        <taxon>Frankliniella</taxon>
    </lineage>
</organism>
<dbReference type="AlphaFoldDB" id="A0AAE1GN95"/>
<comment type="caution">
    <text evidence="1">The sequence shown here is derived from an EMBL/GenBank/DDBJ whole genome shotgun (WGS) entry which is preliminary data.</text>
</comment>
<dbReference type="EMBL" id="JAHWGI010000001">
    <property type="protein sequence ID" value="KAK3907120.1"/>
    <property type="molecule type" value="Genomic_DNA"/>
</dbReference>
<keyword evidence="1" id="KW-0436">Ligase</keyword>
<evidence type="ECO:0000313" key="1">
    <source>
        <dbReference type="EMBL" id="KAK3907120.1"/>
    </source>
</evidence>
<name>A0AAE1GN95_9NEOP</name>
<reference evidence="1" key="2">
    <citation type="journal article" date="2023" name="BMC Genomics">
        <title>Pest status, molecular evolution, and epigenetic factors derived from the genome assembly of Frankliniella fusca, a thysanopteran phytovirus vector.</title>
        <authorList>
            <person name="Catto M.A."/>
            <person name="Labadie P.E."/>
            <person name="Jacobson A.L."/>
            <person name="Kennedy G.G."/>
            <person name="Srinivasan R."/>
            <person name="Hunt B.G."/>
        </authorList>
    </citation>
    <scope>NUCLEOTIDE SEQUENCE</scope>
    <source>
        <strain evidence="1">PL_HMW_Pooled</strain>
    </source>
</reference>